<organism evidence="2 3">
    <name type="scientific">Rhizobium leguminosarum</name>
    <dbReference type="NCBI Taxonomy" id="384"/>
    <lineage>
        <taxon>Bacteria</taxon>
        <taxon>Pseudomonadati</taxon>
        <taxon>Pseudomonadota</taxon>
        <taxon>Alphaproteobacteria</taxon>
        <taxon>Hyphomicrobiales</taxon>
        <taxon>Rhizobiaceae</taxon>
        <taxon>Rhizobium/Agrobacterium group</taxon>
        <taxon>Rhizobium</taxon>
    </lineage>
</organism>
<reference evidence="2 3" key="1">
    <citation type="submission" date="2017-11" db="EMBL/GenBank/DDBJ databases">
        <title>Complete genome of Rhizobium leguminosarum Norway, an ineffective micro-symbiont.</title>
        <authorList>
            <person name="Hoffrichter A."/>
            <person name="Liang J."/>
            <person name="Brachmann A."/>
            <person name="Marin M."/>
        </authorList>
    </citation>
    <scope>NUCLEOTIDE SEQUENCE [LARGE SCALE GENOMIC DNA]</scope>
    <source>
        <strain evidence="2 3">Norway</strain>
    </source>
</reference>
<proteinExistence type="predicted"/>
<evidence type="ECO:0000256" key="1">
    <source>
        <dbReference type="SAM" id="MobiDB-lite"/>
    </source>
</evidence>
<evidence type="ECO:0000313" key="2">
    <source>
        <dbReference type="EMBL" id="AUW43989.1"/>
    </source>
</evidence>
<name>A0A2K9Z6Y2_RHILE</name>
<protein>
    <submittedName>
        <fullName evidence="2">Uncharacterized protein</fullName>
    </submittedName>
</protein>
<feature type="compositionally biased region" description="Basic residues" evidence="1">
    <location>
        <begin position="1"/>
        <end position="10"/>
    </location>
</feature>
<sequence>MFHVVGKQHRSHDQREGNRQQQPEDNGNPRFSHRLFRICGRRIVGQAYLLRRARRVSIGLSRAFPFFSKPRNPLSFCFCAIPDANRCALLLELLQIQHIHSAVKYLWLRVGNWAPLCRVIRQGALQISAEAFQSDVNLESPI</sequence>
<dbReference type="EMBL" id="CP025012">
    <property type="protein sequence ID" value="AUW43989.1"/>
    <property type="molecule type" value="Genomic_DNA"/>
</dbReference>
<feature type="region of interest" description="Disordered" evidence="1">
    <location>
        <begin position="1"/>
        <end position="31"/>
    </location>
</feature>
<dbReference type="Proteomes" id="UP000238523">
    <property type="component" value="Chromosome"/>
</dbReference>
<gene>
    <name evidence="2" type="ORF">CUJ84_Chr003658</name>
</gene>
<accession>A0A2K9Z6Y2</accession>
<evidence type="ECO:0000313" key="3">
    <source>
        <dbReference type="Proteomes" id="UP000238523"/>
    </source>
</evidence>
<dbReference type="AlphaFoldDB" id="A0A2K9Z6Y2"/>